<comment type="caution">
    <text evidence="2">The sequence shown here is derived from an EMBL/GenBank/DDBJ whole genome shotgun (WGS) entry which is preliminary data.</text>
</comment>
<dbReference type="AlphaFoldDB" id="A0A367G0Z9"/>
<keyword evidence="1" id="KW-0472">Membrane</keyword>
<proteinExistence type="predicted"/>
<organism evidence="2 3">
    <name type="scientific">Blautia obeum</name>
    <dbReference type="NCBI Taxonomy" id="40520"/>
    <lineage>
        <taxon>Bacteria</taxon>
        <taxon>Bacillati</taxon>
        <taxon>Bacillota</taxon>
        <taxon>Clostridia</taxon>
        <taxon>Lachnospirales</taxon>
        <taxon>Lachnospiraceae</taxon>
        <taxon>Blautia</taxon>
    </lineage>
</organism>
<protein>
    <recommendedName>
        <fullName evidence="4">Isoprenylcysteine carboxylmethyltransferase family protein</fullName>
    </recommendedName>
</protein>
<keyword evidence="1" id="KW-1133">Transmembrane helix</keyword>
<keyword evidence="1" id="KW-0812">Transmembrane</keyword>
<evidence type="ECO:0000313" key="3">
    <source>
        <dbReference type="Proteomes" id="UP000253208"/>
    </source>
</evidence>
<sequence length="193" mass="21958">MTAVIIGSIGFLCCFLYDHNSIRLKKSFLHPFFSIGCFLIAVSTGLVIRNCWPRRGSSFFISAVFLAAALLFLGLLIYTLFFALPFDETYVKENHERLAYTEGVYALCRHPGVLWFAGFYFCLAGFLGSGKALGDFVVLIVWNILYIFYQDRIVFPETFSNYGAYQQTTPFLIPDRNSTAACIKTWRKGGKRR</sequence>
<feature type="transmembrane region" description="Helical" evidence="1">
    <location>
        <begin position="60"/>
        <end position="84"/>
    </location>
</feature>
<dbReference type="Gene3D" id="1.20.120.1630">
    <property type="match status" value="1"/>
</dbReference>
<feature type="transmembrane region" description="Helical" evidence="1">
    <location>
        <begin position="104"/>
        <end position="127"/>
    </location>
</feature>
<reference evidence="2 3" key="1">
    <citation type="submission" date="2018-02" db="EMBL/GenBank/DDBJ databases">
        <title>Complete genome sequencing of Faecalibacterium prausnitzii strains isolated from the human gut.</title>
        <authorList>
            <person name="Fitzgerald B.C."/>
            <person name="Shkoporov A.N."/>
            <person name="Ross P.R."/>
            <person name="Hill C."/>
        </authorList>
    </citation>
    <scope>NUCLEOTIDE SEQUENCE [LARGE SCALE GENOMIC DNA]</scope>
    <source>
        <strain evidence="2 3">APC942/31-1</strain>
    </source>
</reference>
<feature type="transmembrane region" description="Helical" evidence="1">
    <location>
        <begin position="132"/>
        <end position="149"/>
    </location>
</feature>
<evidence type="ECO:0000256" key="1">
    <source>
        <dbReference type="SAM" id="Phobius"/>
    </source>
</evidence>
<gene>
    <name evidence="2" type="ORF">C4886_09650</name>
</gene>
<evidence type="ECO:0000313" key="2">
    <source>
        <dbReference type="EMBL" id="RCH43671.1"/>
    </source>
</evidence>
<accession>A0A367G0Z9</accession>
<name>A0A367G0Z9_9FIRM</name>
<dbReference type="EMBL" id="PSQG01000012">
    <property type="protein sequence ID" value="RCH43671.1"/>
    <property type="molecule type" value="Genomic_DNA"/>
</dbReference>
<evidence type="ECO:0008006" key="4">
    <source>
        <dbReference type="Google" id="ProtNLM"/>
    </source>
</evidence>
<dbReference type="Proteomes" id="UP000253208">
    <property type="component" value="Unassembled WGS sequence"/>
</dbReference>
<dbReference type="RefSeq" id="WP_114002199.1">
    <property type="nucleotide sequence ID" value="NZ_PSQG01000012.1"/>
</dbReference>
<feature type="transmembrane region" description="Helical" evidence="1">
    <location>
        <begin position="28"/>
        <end position="48"/>
    </location>
</feature>